<dbReference type="EC" id="5.4.2.3" evidence="2"/>
<dbReference type="Proteomes" id="UP001345827">
    <property type="component" value="Unassembled WGS sequence"/>
</dbReference>
<keyword evidence="3" id="KW-1185">Reference proteome</keyword>
<feature type="region of interest" description="Disordered" evidence="1">
    <location>
        <begin position="57"/>
        <end position="79"/>
    </location>
</feature>
<evidence type="ECO:0000313" key="3">
    <source>
        <dbReference type="Proteomes" id="UP001345827"/>
    </source>
</evidence>
<proteinExistence type="predicted"/>
<protein>
    <submittedName>
        <fullName evidence="2">Phosphoacetylglucosamine Mutase</fullName>
        <ecNumber evidence="2">5.4.2.3</ecNumber>
    </submittedName>
</protein>
<gene>
    <name evidence="2" type="primary">PCM1_1</name>
    <name evidence="2" type="ORF">LTR25_008296</name>
</gene>
<keyword evidence="2" id="KW-0413">Isomerase</keyword>
<organism evidence="2 3">
    <name type="scientific">Vermiconidia calcicola</name>
    <dbReference type="NCBI Taxonomy" id="1690605"/>
    <lineage>
        <taxon>Eukaryota</taxon>
        <taxon>Fungi</taxon>
        <taxon>Dikarya</taxon>
        <taxon>Ascomycota</taxon>
        <taxon>Pezizomycotina</taxon>
        <taxon>Dothideomycetes</taxon>
        <taxon>Dothideomycetidae</taxon>
        <taxon>Mycosphaerellales</taxon>
        <taxon>Extremaceae</taxon>
        <taxon>Vermiconidia</taxon>
    </lineage>
</organism>
<evidence type="ECO:0000256" key="1">
    <source>
        <dbReference type="SAM" id="MobiDB-lite"/>
    </source>
</evidence>
<name>A0AAV9Q328_9PEZI</name>
<dbReference type="AlphaFoldDB" id="A0AAV9Q328"/>
<reference evidence="2 3" key="1">
    <citation type="submission" date="2023-06" db="EMBL/GenBank/DDBJ databases">
        <title>Black Yeasts Isolated from many extreme environments.</title>
        <authorList>
            <person name="Coleine C."/>
            <person name="Stajich J.E."/>
            <person name="Selbmann L."/>
        </authorList>
    </citation>
    <scope>NUCLEOTIDE SEQUENCE [LARGE SCALE GENOMIC DNA]</scope>
    <source>
        <strain evidence="2 3">CCFEE 5887</strain>
    </source>
</reference>
<dbReference type="EMBL" id="JAXLQG010000016">
    <property type="protein sequence ID" value="KAK5531966.1"/>
    <property type="molecule type" value="Genomic_DNA"/>
</dbReference>
<dbReference type="GO" id="GO:0004610">
    <property type="term" value="F:phosphoacetylglucosamine mutase activity"/>
    <property type="evidence" value="ECO:0007669"/>
    <property type="project" value="UniProtKB-EC"/>
</dbReference>
<evidence type="ECO:0000313" key="2">
    <source>
        <dbReference type="EMBL" id="KAK5531966.1"/>
    </source>
</evidence>
<sequence length="79" mass="8781">MSSYNPRESVFNQPKPVVHLPHELLDAVTKSVEPYPIPEGRKYEYGTAGFRMKAYVSPSSAASDTSLPSRNTPLTKSRI</sequence>
<accession>A0AAV9Q328</accession>
<comment type="caution">
    <text evidence="2">The sequence shown here is derived from an EMBL/GenBank/DDBJ whole genome shotgun (WGS) entry which is preliminary data.</text>
</comment>